<gene>
    <name evidence="2" type="ORF">TCIL3000_10_7070</name>
</gene>
<dbReference type="AlphaFoldDB" id="G0UX17"/>
<feature type="region of interest" description="Disordered" evidence="1">
    <location>
        <begin position="633"/>
        <end position="708"/>
    </location>
</feature>
<dbReference type="InterPro" id="IPR032675">
    <property type="entry name" value="LRR_dom_sf"/>
</dbReference>
<feature type="region of interest" description="Disordered" evidence="1">
    <location>
        <begin position="538"/>
        <end position="571"/>
    </location>
</feature>
<name>G0UX17_TRYCI</name>
<feature type="compositionally biased region" description="Polar residues" evidence="1">
    <location>
        <begin position="679"/>
        <end position="698"/>
    </location>
</feature>
<dbReference type="SUPFAM" id="SSF52058">
    <property type="entry name" value="L domain-like"/>
    <property type="match status" value="1"/>
</dbReference>
<proteinExistence type="predicted"/>
<organism evidence="2">
    <name type="scientific">Trypanosoma congolense (strain IL3000)</name>
    <dbReference type="NCBI Taxonomy" id="1068625"/>
    <lineage>
        <taxon>Eukaryota</taxon>
        <taxon>Discoba</taxon>
        <taxon>Euglenozoa</taxon>
        <taxon>Kinetoplastea</taxon>
        <taxon>Metakinetoplastina</taxon>
        <taxon>Trypanosomatida</taxon>
        <taxon>Trypanosomatidae</taxon>
        <taxon>Trypanosoma</taxon>
        <taxon>Nannomonas</taxon>
    </lineage>
</organism>
<feature type="compositionally biased region" description="Polar residues" evidence="1">
    <location>
        <begin position="538"/>
        <end position="548"/>
    </location>
</feature>
<dbReference type="Gene3D" id="3.80.10.10">
    <property type="entry name" value="Ribonuclease Inhibitor"/>
    <property type="match status" value="1"/>
</dbReference>
<evidence type="ECO:0000313" key="2">
    <source>
        <dbReference type="EMBL" id="CCC93934.1"/>
    </source>
</evidence>
<dbReference type="VEuPathDB" id="TriTrypDB:TcIL3000_10_7070"/>
<evidence type="ECO:0000256" key="1">
    <source>
        <dbReference type="SAM" id="MobiDB-lite"/>
    </source>
</evidence>
<protein>
    <recommendedName>
        <fullName evidence="3">Leucine-rich repeat protein (LRRP)</fullName>
    </recommendedName>
</protein>
<sequence length="708" mass="78274">MRQTRLDARNEGITTFWGIKDNKCDYVSIDLRDNHLRNFQYFGTHPKLIELRLERNSLESFLGLTRQPSLLVVDLEGNPIASHPLYRVMVLLAVGFSVTTIDGVPVTAEEYDTARAMGYHAALAVSHGWKLQLGTRSTEEYLQIIESCKNAEVSLLGARRPFKTIEHVLEERENSLTFRLVDNQSNVTSSYGCSAAEYERMMERVRHLEEVLYEAKKELRIQQLQRGKDDALADFKGLSGADLCFVHSILFTQNIRVKTNGAVFPEAKEGCVEAALMFERDLLVFLTFMSRSRLAEFSLHDLQVEIQSNVLCIRENHGAAAEIYFGDIGVLNCVYKLIHLRRHSEPAHLFSSSDASGGVKLLMEASGNAEVSLIDKKNGDHEPFPTTNNKQYPLAHDGRVTVPQVDFPQHNDIAINRGDKRTLEGSPNTLVSVPHDSHATVSSPPESCVDFCTEYMSAKELTDVSELRYRVGESCRTQTRMHDALHKKSIDLHQEITGDSIISTFRAPSTTADDPEAAGSTVSERKVSPAVRVLRRSSSAFSDGSLTSARAVPPMGKRPEKRPSMSRAKPPAARAEREHLFTDPSTGILLHCGPTNLSARISPSASPISTPMNSATVRSAILLDEVEHSGATAVTSDGPLLHVTHTPPSDHRSTPKIPASLASSHSGRKPLVVRELRQRLTTAFSRSPTPARSVSEGTHSPRRRTPAP</sequence>
<dbReference type="EMBL" id="HE575323">
    <property type="protein sequence ID" value="CCC93934.1"/>
    <property type="molecule type" value="Genomic_DNA"/>
</dbReference>
<evidence type="ECO:0008006" key="3">
    <source>
        <dbReference type="Google" id="ProtNLM"/>
    </source>
</evidence>
<feature type="non-terminal residue" evidence="2">
    <location>
        <position position="708"/>
    </location>
</feature>
<reference evidence="2" key="1">
    <citation type="journal article" date="2012" name="Proc. Natl. Acad. Sci. U.S.A.">
        <title>Antigenic diversity is generated by distinct evolutionary mechanisms in African trypanosome species.</title>
        <authorList>
            <person name="Jackson A.P."/>
            <person name="Berry A."/>
            <person name="Aslett M."/>
            <person name="Allison H.C."/>
            <person name="Burton P."/>
            <person name="Vavrova-Anderson J."/>
            <person name="Brown R."/>
            <person name="Browne H."/>
            <person name="Corton N."/>
            <person name="Hauser H."/>
            <person name="Gamble J."/>
            <person name="Gilderthorp R."/>
            <person name="Marcello L."/>
            <person name="McQuillan J."/>
            <person name="Otto T.D."/>
            <person name="Quail M.A."/>
            <person name="Sanders M.J."/>
            <person name="van Tonder A."/>
            <person name="Ginger M.L."/>
            <person name="Field M.C."/>
            <person name="Barry J.D."/>
            <person name="Hertz-Fowler C."/>
            <person name="Berriman M."/>
        </authorList>
    </citation>
    <scope>NUCLEOTIDE SEQUENCE</scope>
    <source>
        <strain evidence="2">IL3000</strain>
    </source>
</reference>
<accession>G0UX17</accession>